<feature type="domain" description="Mce/MlaD" evidence="2">
    <location>
        <begin position="41"/>
        <end position="114"/>
    </location>
</feature>
<evidence type="ECO:0000256" key="1">
    <source>
        <dbReference type="SAM" id="Phobius"/>
    </source>
</evidence>
<dbReference type="OrthoDB" id="9806984at2"/>
<proteinExistence type="predicted"/>
<organism evidence="3 4">
    <name type="scientific">Candidatus Rickettsiella viridis</name>
    <dbReference type="NCBI Taxonomy" id="676208"/>
    <lineage>
        <taxon>Bacteria</taxon>
        <taxon>Pseudomonadati</taxon>
        <taxon>Pseudomonadota</taxon>
        <taxon>Gammaproteobacteria</taxon>
        <taxon>Legionellales</taxon>
        <taxon>Coxiellaceae</taxon>
        <taxon>Rickettsiella</taxon>
    </lineage>
</organism>
<keyword evidence="1" id="KW-0472">Membrane</keyword>
<reference evidence="3 4" key="1">
    <citation type="submission" date="2017-03" db="EMBL/GenBank/DDBJ databases">
        <title>The genome sequence of Candidatus Rickettsiella viridis.</title>
        <authorList>
            <person name="Nikoh N."/>
            <person name="Tsuchida T."/>
            <person name="Yamaguchi K."/>
            <person name="Maeda T."/>
            <person name="Shigenobu S."/>
            <person name="Fukatsu T."/>
        </authorList>
    </citation>
    <scope>NUCLEOTIDE SEQUENCE [LARGE SCALE GENOMIC DNA]</scope>
    <source>
        <strain evidence="3 4">Ap-RA04</strain>
    </source>
</reference>
<dbReference type="KEGG" id="rvi:RVIR1_09430"/>
<dbReference type="PANTHER" id="PTHR36698">
    <property type="entry name" value="BLL5892 PROTEIN"/>
    <property type="match status" value="1"/>
</dbReference>
<gene>
    <name evidence="3" type="ORF">RVIR1_09430</name>
</gene>
<dbReference type="Pfam" id="PF02470">
    <property type="entry name" value="MlaD"/>
    <property type="match status" value="1"/>
</dbReference>
<keyword evidence="1" id="KW-0812">Transmembrane</keyword>
<dbReference type="AlphaFoldDB" id="A0A2Z5UWL0"/>
<dbReference type="RefSeq" id="WP_126322876.1">
    <property type="nucleotide sequence ID" value="NZ_AP018005.1"/>
</dbReference>
<evidence type="ECO:0000259" key="2">
    <source>
        <dbReference type="Pfam" id="PF02470"/>
    </source>
</evidence>
<protein>
    <submittedName>
        <fullName evidence="3">ABC transport system periplasmic substrate binding protein</fullName>
    </submittedName>
</protein>
<keyword evidence="1" id="KW-1133">Transmembrane helix</keyword>
<name>A0A2Z5UWL0_9COXI</name>
<sequence length="266" mass="28982">MESKISYTLVGAFVLILTGALILFITWLSTGFTTKEYNTYLVIMNESVAGITSNSSVKYNGVDVGSVNNIVLSNKNPQQVRLYLQIEKHTPITAGTRATLNSQGLTGITYISLQGSNTDMTSLTVLPGEKYPIIKTNPSLFVRLDTALSQLTINMNQITRDINGVLGGKNTELFREILTNLNTTTDHLAAQSHQLDTILINTAKSTRLFPSLINTLTQRTLPSTNEVLDNLTVMSDNLLELSDSLKQNPAVLLRGQTALPPGPGEK</sequence>
<keyword evidence="4" id="KW-1185">Reference proteome</keyword>
<evidence type="ECO:0000313" key="4">
    <source>
        <dbReference type="Proteomes" id="UP000282483"/>
    </source>
</evidence>
<dbReference type="EMBL" id="AP018005">
    <property type="protein sequence ID" value="BBB15421.1"/>
    <property type="molecule type" value="Genomic_DNA"/>
</dbReference>
<dbReference type="Proteomes" id="UP000282483">
    <property type="component" value="Chromosome"/>
</dbReference>
<accession>A0A2Z5UWL0</accession>
<evidence type="ECO:0000313" key="3">
    <source>
        <dbReference type="EMBL" id="BBB15421.1"/>
    </source>
</evidence>
<feature type="transmembrane region" description="Helical" evidence="1">
    <location>
        <begin position="7"/>
        <end position="28"/>
    </location>
</feature>
<dbReference type="PANTHER" id="PTHR36698:SF2">
    <property type="entry name" value="MCE_MLAD DOMAIN-CONTAINING PROTEIN"/>
    <property type="match status" value="1"/>
</dbReference>
<dbReference type="InterPro" id="IPR003399">
    <property type="entry name" value="Mce/MlaD"/>
</dbReference>